<keyword evidence="4" id="KW-1185">Reference proteome</keyword>
<dbReference type="Proteomes" id="UP000832034">
    <property type="component" value="Chromosome"/>
</dbReference>
<evidence type="ECO:0000256" key="1">
    <source>
        <dbReference type="PROSITE-ProRule" id="PRU00339"/>
    </source>
</evidence>
<proteinExistence type="predicted"/>
<feature type="region of interest" description="Disordered" evidence="2">
    <location>
        <begin position="27"/>
        <end position="71"/>
    </location>
</feature>
<protein>
    <recommendedName>
        <fullName evidence="5">23S rRNA methyltransferase</fullName>
    </recommendedName>
</protein>
<reference evidence="3" key="2">
    <citation type="journal article" date="2022" name="Res Sq">
        <title>Evolution of multicellular longitudinally dividing oral cavity symbionts (Neisseriaceae).</title>
        <authorList>
            <person name="Nyongesa S."/>
            <person name="Weber P."/>
            <person name="Bernet E."/>
            <person name="Pullido F."/>
            <person name="Nieckarz M."/>
            <person name="Delaby M."/>
            <person name="Nieves C."/>
            <person name="Viehboeck T."/>
            <person name="Krause N."/>
            <person name="Rivera-Millot A."/>
            <person name="Nakamura A."/>
            <person name="Vischer N."/>
            <person name="VanNieuwenhze M."/>
            <person name="Brun Y."/>
            <person name="Cava F."/>
            <person name="Bulgheresi S."/>
            <person name="Veyrier F."/>
        </authorList>
    </citation>
    <scope>NUCLEOTIDE SEQUENCE</scope>
    <source>
        <strain evidence="3">SAG 1488-6</strain>
    </source>
</reference>
<sequence>MHIILIVALIGLLVVFKIVKDKQSKAAGSQASEKAGLKKKNKNEAQKSDKSRQAKGEHANSETEESDSASKNIEDQLTQINLSQPVKVSVEEVDPLTEYKVYKEFGYLDKAAESLHAYIQSHQVKNVDILLELSSLYLSLENYEALSDFVRTSKNEFTNEQVGEIIRVGLEQDANNLELRVLADEVLSWDVETINTQVLHTEQHENQVVAEKSQAMPAESMASHDSNIQMVARAATGIEEGKLVVGHGSLQPVTHEELQVISAMLPNDHAVKLMRTFADYTTFTHKFDRSLSKLKNPAAALVDALGLDYQNKNIDAFAHHLWELYNILGKNGQNIKDKMLGWGYSLGNHEVLNRLAMVSNEQEVRDIGREFGYRMQPKSASMSLPLVSDDTGSSLAKSLGRDVNSILQEADAYLMYGQLDEAMQALEQGIKLHKNEPQLYVNLFELYERAESWERLEEFSKRLRTDVHDLPEEVILVMAKLVQKFKNNNIGMVA</sequence>
<reference evidence="3" key="1">
    <citation type="submission" date="2021-12" db="EMBL/GenBank/DDBJ databases">
        <authorList>
            <person name="Veyrier F.J."/>
        </authorList>
    </citation>
    <scope>NUCLEOTIDE SEQUENCE</scope>
    <source>
        <strain evidence="3">SAG 1488-6</strain>
    </source>
</reference>
<dbReference type="InterPro" id="IPR019734">
    <property type="entry name" value="TPR_rpt"/>
</dbReference>
<name>A0ABY4EBE6_VITST</name>
<evidence type="ECO:0000313" key="3">
    <source>
        <dbReference type="EMBL" id="UOO92729.1"/>
    </source>
</evidence>
<evidence type="ECO:0000256" key="2">
    <source>
        <dbReference type="SAM" id="MobiDB-lite"/>
    </source>
</evidence>
<keyword evidence="1" id="KW-0802">TPR repeat</keyword>
<feature type="compositionally biased region" description="Basic and acidic residues" evidence="2">
    <location>
        <begin position="42"/>
        <end position="61"/>
    </location>
</feature>
<dbReference type="Gene3D" id="1.25.40.10">
    <property type="entry name" value="Tetratricopeptide repeat domain"/>
    <property type="match status" value="1"/>
</dbReference>
<feature type="repeat" description="TPR" evidence="1">
    <location>
        <begin position="403"/>
        <end position="436"/>
    </location>
</feature>
<gene>
    <name evidence="3" type="ORF">LVJ81_01385</name>
</gene>
<evidence type="ECO:0000313" key="4">
    <source>
        <dbReference type="Proteomes" id="UP000832034"/>
    </source>
</evidence>
<organism evidence="3 4">
    <name type="scientific">Vitreoscilla stercoraria</name>
    <dbReference type="NCBI Taxonomy" id="61"/>
    <lineage>
        <taxon>Bacteria</taxon>
        <taxon>Pseudomonadati</taxon>
        <taxon>Pseudomonadota</taxon>
        <taxon>Betaproteobacteria</taxon>
        <taxon>Neisseriales</taxon>
        <taxon>Neisseriaceae</taxon>
        <taxon>Vitreoscilla</taxon>
    </lineage>
</organism>
<dbReference type="InterPro" id="IPR011990">
    <property type="entry name" value="TPR-like_helical_dom_sf"/>
</dbReference>
<evidence type="ECO:0008006" key="5">
    <source>
        <dbReference type="Google" id="ProtNLM"/>
    </source>
</evidence>
<dbReference type="SUPFAM" id="SSF48452">
    <property type="entry name" value="TPR-like"/>
    <property type="match status" value="1"/>
</dbReference>
<dbReference type="PROSITE" id="PS50005">
    <property type="entry name" value="TPR"/>
    <property type="match status" value="1"/>
</dbReference>
<accession>A0ABY4EBE6</accession>
<dbReference type="EMBL" id="CP091512">
    <property type="protein sequence ID" value="UOO92729.1"/>
    <property type="molecule type" value="Genomic_DNA"/>
</dbReference>